<comment type="caution">
    <text evidence="2">The sequence shown here is derived from an EMBL/GenBank/DDBJ whole genome shotgun (WGS) entry which is preliminary data.</text>
</comment>
<evidence type="ECO:0000256" key="1">
    <source>
        <dbReference type="SAM" id="MobiDB-lite"/>
    </source>
</evidence>
<accession>A0A4Q7KDY5</accession>
<gene>
    <name evidence="2" type="ORF">EV193_11885</name>
</gene>
<reference evidence="2 3" key="1">
    <citation type="submission" date="2019-02" db="EMBL/GenBank/DDBJ databases">
        <title>Genomic Encyclopedia of Type Strains, Phase IV (KMG-IV): sequencing the most valuable type-strain genomes for metagenomic binning, comparative biology and taxonomic classification.</title>
        <authorList>
            <person name="Goeker M."/>
        </authorList>
    </citation>
    <scope>NUCLEOTIDE SEQUENCE [LARGE SCALE GENOMIC DNA]</scope>
    <source>
        <strain evidence="2 3">DSM 101727</strain>
    </source>
</reference>
<name>A0A4Q7KDY5_9PSEU</name>
<evidence type="ECO:0000313" key="3">
    <source>
        <dbReference type="Proteomes" id="UP000294257"/>
    </source>
</evidence>
<sequence>MIAKADTAQRLAQLPTMPFSVVWSQGHAYVLEGHGRPRWVGLDSRRRPQALTSDDMRRRGWSHRPAR</sequence>
<dbReference type="Proteomes" id="UP000294257">
    <property type="component" value="Unassembled WGS sequence"/>
</dbReference>
<protein>
    <submittedName>
        <fullName evidence="2">Uncharacterized protein</fullName>
    </submittedName>
</protein>
<dbReference type="EMBL" id="SGWQ01000018">
    <property type="protein sequence ID" value="RZS29829.1"/>
    <property type="molecule type" value="Genomic_DNA"/>
</dbReference>
<evidence type="ECO:0000313" key="2">
    <source>
        <dbReference type="EMBL" id="RZS29829.1"/>
    </source>
</evidence>
<keyword evidence="3" id="KW-1185">Reference proteome</keyword>
<proteinExistence type="predicted"/>
<feature type="region of interest" description="Disordered" evidence="1">
    <location>
        <begin position="41"/>
        <end position="67"/>
    </location>
</feature>
<dbReference type="OrthoDB" id="3695409at2"/>
<organism evidence="2 3">
    <name type="scientific">Herbihabitans rhizosphaerae</name>
    <dbReference type="NCBI Taxonomy" id="1872711"/>
    <lineage>
        <taxon>Bacteria</taxon>
        <taxon>Bacillati</taxon>
        <taxon>Actinomycetota</taxon>
        <taxon>Actinomycetes</taxon>
        <taxon>Pseudonocardiales</taxon>
        <taxon>Pseudonocardiaceae</taxon>
        <taxon>Herbihabitans</taxon>
    </lineage>
</organism>
<dbReference type="AlphaFoldDB" id="A0A4Q7KDY5"/>